<dbReference type="EMBL" id="MF417849">
    <property type="protein sequence ID" value="ASN67512.1"/>
    <property type="molecule type" value="Genomic_DNA"/>
</dbReference>
<name>A0A2H4IYF8_9CAUD</name>
<sequence length="145" mass="16927">MTIKVNYANGDNTTTRFNGTVQEATAYYVGKVFNIGIVSDNLQKCNSIEVVEGESEQTTHFKAREQEIKNSYLVKPQDEQYVIMQKDFYFSEVLNDYQEYWTLYRPYKTLKGAISALKKIVDQHFPEKYFTPDNSIDDFIKSMVQ</sequence>
<reference evidence="1" key="1">
    <citation type="submission" date="2017-06" db="EMBL/GenBank/DDBJ databases">
        <title>Novel phages from South African skin metaviromes.</title>
        <authorList>
            <person name="van Zyl L.J."/>
            <person name="Abrahams Y."/>
            <person name="Stander E.A."/>
            <person name="Kirby B.M."/>
            <person name="Clavaud C."/>
            <person name="Farcet C."/>
            <person name="Breton L."/>
            <person name="Trindade M.I."/>
        </authorList>
    </citation>
    <scope>NUCLEOTIDE SEQUENCE</scope>
</reference>
<evidence type="ECO:0000313" key="1">
    <source>
        <dbReference type="EMBL" id="ASN67512.1"/>
    </source>
</evidence>
<organism evidence="1">
    <name type="scientific">uncultured Caudovirales phage</name>
    <dbReference type="NCBI Taxonomy" id="2100421"/>
    <lineage>
        <taxon>Viruses</taxon>
        <taxon>Duplodnaviria</taxon>
        <taxon>Heunggongvirae</taxon>
        <taxon>Uroviricota</taxon>
        <taxon>Caudoviricetes</taxon>
        <taxon>Peduoviridae</taxon>
        <taxon>Maltschvirus</taxon>
        <taxon>Maltschvirus maltsch</taxon>
    </lineage>
</organism>
<gene>
    <name evidence="1" type="ORF">10S2_4</name>
</gene>
<proteinExistence type="predicted"/>
<protein>
    <submittedName>
        <fullName evidence="1">Uncharacterized protein</fullName>
    </submittedName>
</protein>
<accession>A0A2H4IYF8</accession>